<evidence type="ECO:0000313" key="1">
    <source>
        <dbReference type="EMBL" id="KAJ2900135.1"/>
    </source>
</evidence>
<name>A0ACC1M8E0_9FUNG</name>
<proteinExistence type="predicted"/>
<keyword evidence="2" id="KW-1185">Reference proteome</keyword>
<evidence type="ECO:0000313" key="2">
    <source>
        <dbReference type="Proteomes" id="UP001139981"/>
    </source>
</evidence>
<dbReference type="Proteomes" id="UP001139981">
    <property type="component" value="Unassembled WGS sequence"/>
</dbReference>
<accession>A0ACC1M8E0</accession>
<protein>
    <submittedName>
        <fullName evidence="1">Uncharacterized protein</fullName>
    </submittedName>
</protein>
<organism evidence="1 2">
    <name type="scientific">Coemansia aciculifera</name>
    <dbReference type="NCBI Taxonomy" id="417176"/>
    <lineage>
        <taxon>Eukaryota</taxon>
        <taxon>Fungi</taxon>
        <taxon>Fungi incertae sedis</taxon>
        <taxon>Zoopagomycota</taxon>
        <taxon>Kickxellomycotina</taxon>
        <taxon>Kickxellomycetes</taxon>
        <taxon>Kickxellales</taxon>
        <taxon>Kickxellaceae</taxon>
        <taxon>Coemansia</taxon>
    </lineage>
</organism>
<gene>
    <name evidence="1" type="ORF">IWW38_000675</name>
</gene>
<dbReference type="EMBL" id="JANBVB010000011">
    <property type="protein sequence ID" value="KAJ2900135.1"/>
    <property type="molecule type" value="Genomic_DNA"/>
</dbReference>
<reference evidence="1" key="1">
    <citation type="submission" date="2022-07" db="EMBL/GenBank/DDBJ databases">
        <title>Phylogenomic reconstructions and comparative analyses of Kickxellomycotina fungi.</title>
        <authorList>
            <person name="Reynolds N.K."/>
            <person name="Stajich J.E."/>
            <person name="Barry K."/>
            <person name="Grigoriev I.V."/>
            <person name="Crous P."/>
            <person name="Smith M.E."/>
        </authorList>
    </citation>
    <scope>NUCLEOTIDE SEQUENCE</scope>
    <source>
        <strain evidence="1">CBS 190363</strain>
    </source>
</reference>
<comment type="caution">
    <text evidence="1">The sequence shown here is derived from an EMBL/GenBank/DDBJ whole genome shotgun (WGS) entry which is preliminary data.</text>
</comment>
<sequence length="590" mass="64493">MKLSAAFIAIATLAGVSVNAQSQCSSSPLRKEIRSLSPQEWARVSGVVRAMQNSGWFGWFAFLHDQNFNTIHGNEFFFPFHRRFVRDFESVAQQVDSQFVLPYWDELRDYANPSGSTVLTGNYVGTNGQGGNCVRDGLQNNWYMSFPNNHCLQRQYNGGNRINSWYSPEYIQSILSRSTRMSQLRPAIEFSLHGSIHLAIGGDMVQTYSPNDFIFWLHHANIDRIWSVWQTMNPNQNFWSMDGVDSNGRPMGYGTLIPHYNEPVINQMRLGVNNMCFFYDNGGSVSSRSLKIQKRDATGQKCIPRPPVAIPALVGGVFNNVNAVPVPADAYVQTTIAQKLPAPVLNKWFPTYTPGVGLNNTAVVTAPETPYTAIKIPEMPYSAVNNPSTPLYSSVPPYYTYSYSDNMAASSSAGSSSGGSSANNGYSTYGSSVYDYSSSVGSSSASNGYSTNSNSYMTSNEEGSEVSLESSNSGSYHTSNSGSYQSSNSASQYSSNASSSNIYTSSPQPSNSASSSAVYSSVYHEFDSASVPQGSPKYPMPNPFPMAESFIKMHNYPASEISKMYAIAQEFVHDMNAAGYQSPFAKGASA</sequence>